<dbReference type="CDD" id="cd08896">
    <property type="entry name" value="SRPBCC_CalC_Aha1-like_3"/>
    <property type="match status" value="1"/>
</dbReference>
<evidence type="ECO:0000259" key="2">
    <source>
        <dbReference type="Pfam" id="PF08327"/>
    </source>
</evidence>
<dbReference type="Pfam" id="PF08327">
    <property type="entry name" value="AHSA1"/>
    <property type="match status" value="1"/>
</dbReference>
<reference evidence="3 4" key="1">
    <citation type="submission" date="2018-08" db="EMBL/GenBank/DDBJ databases">
        <title>Flavobacterium tibetense sp. nov., isolated from a wetland YonghuCo on Tibetan Plateau.</title>
        <authorList>
            <person name="Phurbu D."/>
            <person name="Lu H."/>
            <person name="Xing P."/>
        </authorList>
    </citation>
    <scope>NUCLEOTIDE SEQUENCE [LARGE SCALE GENOMIC DNA]</scope>
    <source>
        <strain evidence="3 4">DJC</strain>
    </source>
</reference>
<evidence type="ECO:0000313" key="3">
    <source>
        <dbReference type="EMBL" id="RGP35686.1"/>
    </source>
</evidence>
<protein>
    <submittedName>
        <fullName evidence="3">Polyketide cyclase</fullName>
    </submittedName>
</protein>
<dbReference type="SUPFAM" id="SSF55961">
    <property type="entry name" value="Bet v1-like"/>
    <property type="match status" value="1"/>
</dbReference>
<dbReference type="Proteomes" id="UP000284547">
    <property type="component" value="Unassembled WGS sequence"/>
</dbReference>
<dbReference type="InterPro" id="IPR023393">
    <property type="entry name" value="START-like_dom_sf"/>
</dbReference>
<dbReference type="InterPro" id="IPR013538">
    <property type="entry name" value="ASHA1/2-like_C"/>
</dbReference>
<dbReference type="AlphaFoldDB" id="A0A411YXU8"/>
<dbReference type="Gene3D" id="3.30.530.20">
    <property type="match status" value="1"/>
</dbReference>
<gene>
    <name evidence="3" type="ORF">D1012_19050</name>
</gene>
<name>A0A411YXU8_9RHOB</name>
<keyword evidence="4" id="KW-1185">Reference proteome</keyword>
<comment type="similarity">
    <text evidence="1">Belongs to the AHA1 family.</text>
</comment>
<evidence type="ECO:0000256" key="1">
    <source>
        <dbReference type="ARBA" id="ARBA00006817"/>
    </source>
</evidence>
<dbReference type="OrthoDB" id="9805228at2"/>
<evidence type="ECO:0000313" key="4">
    <source>
        <dbReference type="Proteomes" id="UP000284547"/>
    </source>
</evidence>
<sequence length="157" mass="17289">MTMILNPETDLELVRHLKAPPAKVWRCWTEPALLEQWFAPKPVVTRDVKIDLRPGGIFATTMDIPGMDSQTGAGCILEVVPERRLVWTDLLGPGYHPAADSFGMTAFILLEPEGTGTLYRAIALHRTPDQRKSHEDMGFHDGWGTAAAQLDAVAATL</sequence>
<comment type="caution">
    <text evidence="3">The sequence shown here is derived from an EMBL/GenBank/DDBJ whole genome shotgun (WGS) entry which is preliminary data.</text>
</comment>
<feature type="domain" description="Activator of Hsp90 ATPase homologue 1/2-like C-terminal" evidence="2">
    <location>
        <begin position="18"/>
        <end position="154"/>
    </location>
</feature>
<accession>A0A411YXU8</accession>
<dbReference type="EMBL" id="QWEY01000013">
    <property type="protein sequence ID" value="RGP35686.1"/>
    <property type="molecule type" value="Genomic_DNA"/>
</dbReference>
<organism evidence="3 4">
    <name type="scientific">Pseudotabrizicola alkalilacus</name>
    <dbReference type="NCBI Taxonomy" id="2305252"/>
    <lineage>
        <taxon>Bacteria</taxon>
        <taxon>Pseudomonadati</taxon>
        <taxon>Pseudomonadota</taxon>
        <taxon>Alphaproteobacteria</taxon>
        <taxon>Rhodobacterales</taxon>
        <taxon>Paracoccaceae</taxon>
        <taxon>Pseudotabrizicola</taxon>
    </lineage>
</organism>
<proteinExistence type="inferred from homology"/>